<accession>A0A4R7ZBZ4</accession>
<organism evidence="1 2">
    <name type="scientific">Breznakia blatticola</name>
    <dbReference type="NCBI Taxonomy" id="1754012"/>
    <lineage>
        <taxon>Bacteria</taxon>
        <taxon>Bacillati</taxon>
        <taxon>Bacillota</taxon>
        <taxon>Erysipelotrichia</taxon>
        <taxon>Erysipelotrichales</taxon>
        <taxon>Erysipelotrichaceae</taxon>
        <taxon>Breznakia</taxon>
    </lineage>
</organism>
<keyword evidence="2" id="KW-1185">Reference proteome</keyword>
<gene>
    <name evidence="1" type="ORF">EDD63_1342</name>
</gene>
<proteinExistence type="predicted"/>
<dbReference type="EMBL" id="SODD01000034">
    <property type="protein sequence ID" value="TDW14692.1"/>
    <property type="molecule type" value="Genomic_DNA"/>
</dbReference>
<comment type="caution">
    <text evidence="1">The sequence shown here is derived from an EMBL/GenBank/DDBJ whole genome shotgun (WGS) entry which is preliminary data.</text>
</comment>
<evidence type="ECO:0000313" key="2">
    <source>
        <dbReference type="Proteomes" id="UP000294743"/>
    </source>
</evidence>
<dbReference type="Proteomes" id="UP000294743">
    <property type="component" value="Unassembled WGS sequence"/>
</dbReference>
<reference evidence="1 2" key="1">
    <citation type="submission" date="2019-03" db="EMBL/GenBank/DDBJ databases">
        <title>Genomic Encyclopedia of Type Strains, Phase IV (KMG-IV): sequencing the most valuable type-strain genomes for metagenomic binning, comparative biology and taxonomic classification.</title>
        <authorList>
            <person name="Goeker M."/>
        </authorList>
    </citation>
    <scope>NUCLEOTIDE SEQUENCE [LARGE SCALE GENOMIC DNA]</scope>
    <source>
        <strain evidence="1 2">DSM 28867</strain>
    </source>
</reference>
<name>A0A4R7ZBZ4_9FIRM</name>
<sequence>MREIWNKVLFTVKTKEVKVKHVVVVLLLLLLLLLLQQCTSVKDDDQKKADTIENVCELASINTDELQILLERSDLCSEKWYEDYEDYEDALVEQHKLLKKHEGKKQKQLYKKQEVLIKAVKEFKEKETEASVNALEKAYEEYRTYAKSVCK</sequence>
<dbReference type="RefSeq" id="WP_134170464.1">
    <property type="nucleotide sequence ID" value="NZ_SODD01000034.1"/>
</dbReference>
<evidence type="ECO:0000313" key="1">
    <source>
        <dbReference type="EMBL" id="TDW14692.1"/>
    </source>
</evidence>
<protein>
    <submittedName>
        <fullName evidence="1">Uncharacterized protein</fullName>
    </submittedName>
</protein>
<dbReference type="AlphaFoldDB" id="A0A4R7ZBZ4"/>